<geneLocation type="plasmid" evidence="6 8">
    <name>2</name>
</geneLocation>
<evidence type="ECO:0000256" key="3">
    <source>
        <dbReference type="ARBA" id="ARBA00023163"/>
    </source>
</evidence>
<dbReference type="SUPFAM" id="SSF55781">
    <property type="entry name" value="GAF domain-like"/>
    <property type="match status" value="1"/>
</dbReference>
<dbReference type="Gene3D" id="3.30.450.40">
    <property type="match status" value="1"/>
</dbReference>
<evidence type="ECO:0000313" key="7">
    <source>
        <dbReference type="EMBL" id="ELY38666.1"/>
    </source>
</evidence>
<dbReference type="PANTHER" id="PTHR30136">
    <property type="entry name" value="HELIX-TURN-HELIX TRANSCRIPTIONAL REGULATOR, ICLR FAMILY"/>
    <property type="match status" value="1"/>
</dbReference>
<evidence type="ECO:0000313" key="9">
    <source>
        <dbReference type="Proteomes" id="UP000011645"/>
    </source>
</evidence>
<proteinExistence type="predicted"/>
<dbReference type="Gene3D" id="1.10.10.10">
    <property type="entry name" value="Winged helix-like DNA-binding domain superfamily/Winged helix DNA-binding domain"/>
    <property type="match status" value="1"/>
</dbReference>
<sequence>MINERGSDRTIQSLKTGFKIIELLRDQDGGYLTDVSTQLDIPKSTAYQYLDTLEEIGYLVKEDSKYELSLNFVSLGEYARTRKEAYTLAKPMVQQLADKTGERAQFLIEEHGRGIYLYTDQGSQGVQTDRWIGEQRYLHSSAGGKAILAYSETRRVKKIIDQIGLPAETQNTITESEKLFRELEEITERGYSINNEESIDGLRGIGVPVIGPDDMIFGAFSISGPIQRFSGDWFQEELPDLLLGTANELELRLKYL</sequence>
<dbReference type="GeneID" id="9421344"/>
<organism evidence="6 8">
    <name type="scientific">Halalkalicoccus jeotgali (strain DSM 18796 / CECT 7217 / JCM 14584 / KCTC 4019 / B3)</name>
    <dbReference type="NCBI Taxonomy" id="795797"/>
    <lineage>
        <taxon>Archaea</taxon>
        <taxon>Methanobacteriati</taxon>
        <taxon>Methanobacteriota</taxon>
        <taxon>Stenosarchaea group</taxon>
        <taxon>Halobacteria</taxon>
        <taxon>Halobacteriales</taxon>
        <taxon>Halococcaceae</taxon>
        <taxon>Halalkalicoccus</taxon>
    </lineage>
</organism>
<dbReference type="GO" id="GO:0003677">
    <property type="term" value="F:DNA binding"/>
    <property type="evidence" value="ECO:0007669"/>
    <property type="project" value="UniProtKB-KW"/>
</dbReference>
<dbReference type="InterPro" id="IPR014757">
    <property type="entry name" value="Tscrpt_reg_IclR_C"/>
</dbReference>
<evidence type="ECO:0000259" key="4">
    <source>
        <dbReference type="PROSITE" id="PS51077"/>
    </source>
</evidence>
<dbReference type="PANTHER" id="PTHR30136:SF35">
    <property type="entry name" value="HTH-TYPE TRANSCRIPTIONAL REGULATOR RV1719"/>
    <property type="match status" value="1"/>
</dbReference>
<dbReference type="InterPro" id="IPR050707">
    <property type="entry name" value="HTH_MetabolicPath_Reg"/>
</dbReference>
<dbReference type="SUPFAM" id="SSF46785">
    <property type="entry name" value="Winged helix' DNA-binding domain"/>
    <property type="match status" value="1"/>
</dbReference>
<protein>
    <submittedName>
        <fullName evidence="6">ArcR family transcription regulator</fullName>
    </submittedName>
</protein>
<dbReference type="PROSITE" id="PS51077">
    <property type="entry name" value="HTH_ICLR"/>
    <property type="match status" value="1"/>
</dbReference>
<dbReference type="GO" id="GO:0003700">
    <property type="term" value="F:DNA-binding transcription factor activity"/>
    <property type="evidence" value="ECO:0007669"/>
    <property type="project" value="TreeGrafter"/>
</dbReference>
<name>D8JBZ0_HALJB</name>
<dbReference type="OrthoDB" id="14763at2157"/>
<dbReference type="AlphaFoldDB" id="D8JBZ0"/>
<evidence type="ECO:0000256" key="1">
    <source>
        <dbReference type="ARBA" id="ARBA00023015"/>
    </source>
</evidence>
<evidence type="ECO:0000313" key="6">
    <source>
        <dbReference type="EMBL" id="ADJ16897.1"/>
    </source>
</evidence>
<keyword evidence="1" id="KW-0805">Transcription regulation</keyword>
<evidence type="ECO:0000256" key="2">
    <source>
        <dbReference type="ARBA" id="ARBA00023125"/>
    </source>
</evidence>
<dbReference type="EMBL" id="CP002064">
    <property type="protein sequence ID" value="ADJ16897.1"/>
    <property type="molecule type" value="Genomic_DNA"/>
</dbReference>
<keyword evidence="9" id="KW-1185">Reference proteome</keyword>
<feature type="domain" description="HTH iclR-type" evidence="4">
    <location>
        <begin position="11"/>
        <end position="70"/>
    </location>
</feature>
<dbReference type="KEGG" id="hje:HacjB3_17773"/>
<gene>
    <name evidence="6" type="ordered locus">HacjB3_17773</name>
    <name evidence="7" type="ORF">C497_06989</name>
</gene>
<dbReference type="eggNOG" id="arCOG02798">
    <property type="taxonomic scope" value="Archaea"/>
</dbReference>
<accession>D8JBZ0</accession>
<reference evidence="6 8" key="1">
    <citation type="journal article" date="2010" name="J. Bacteriol.">
        <title>Complete genome sequence of Halalkalicoccus jeotgali B3(T), an extremely halophilic archaeon.</title>
        <authorList>
            <person name="Roh S.W."/>
            <person name="Nam Y.D."/>
            <person name="Nam S.H."/>
            <person name="Choi S.H."/>
            <person name="Park H.S."/>
            <person name="Bae J.W."/>
        </authorList>
    </citation>
    <scope>NUCLEOTIDE SEQUENCE [LARGE SCALE GENOMIC DNA]</scope>
    <source>
        <strain evidence="6">B3</strain>
        <strain evidence="8">DSM 18796 / CECT 7217 / JCM 14584 / KCTC 4019 / B3</strain>
        <plasmid evidence="8">2</plasmid>
    </source>
</reference>
<evidence type="ECO:0000259" key="5">
    <source>
        <dbReference type="PROSITE" id="PS51078"/>
    </source>
</evidence>
<reference evidence="7 9" key="2">
    <citation type="journal article" date="2014" name="PLoS Genet.">
        <title>Phylogenetically driven sequencing of extremely halophilic archaea reveals strategies for static and dynamic osmo-response.</title>
        <authorList>
            <person name="Becker E.A."/>
            <person name="Seitzer P.M."/>
            <person name="Tritt A."/>
            <person name="Larsen D."/>
            <person name="Krusor M."/>
            <person name="Yao A.I."/>
            <person name="Wu D."/>
            <person name="Madern D."/>
            <person name="Eisen J.A."/>
            <person name="Darling A.E."/>
            <person name="Facciotti M.T."/>
        </authorList>
    </citation>
    <scope>NUCLEOTIDE SEQUENCE [LARGE SCALE GENOMIC DNA]</scope>
    <source>
        <strain evidence="7">B3</strain>
        <strain evidence="9">DSM 18796 / CECT 7217 / JCM 14584 / KCTC 4019 / B3</strain>
    </source>
</reference>
<dbReference type="HOGENOM" id="CLU_062618_6_1_2"/>
<keyword evidence="3" id="KW-0804">Transcription</keyword>
<evidence type="ECO:0000313" key="8">
    <source>
        <dbReference type="Proteomes" id="UP000000390"/>
    </source>
</evidence>
<dbReference type="SMART" id="SM00346">
    <property type="entry name" value="HTH_ICLR"/>
    <property type="match status" value="1"/>
</dbReference>
<dbReference type="EMBL" id="AOHV01000020">
    <property type="protein sequence ID" value="ELY38666.1"/>
    <property type="molecule type" value="Genomic_DNA"/>
</dbReference>
<keyword evidence="2" id="KW-0238">DNA-binding</keyword>
<dbReference type="InterPro" id="IPR005471">
    <property type="entry name" value="Tscrpt_reg_IclR_N"/>
</dbReference>
<dbReference type="Proteomes" id="UP000011645">
    <property type="component" value="Unassembled WGS sequence"/>
</dbReference>
<dbReference type="InterPro" id="IPR029016">
    <property type="entry name" value="GAF-like_dom_sf"/>
</dbReference>
<keyword evidence="6" id="KW-0614">Plasmid</keyword>
<feature type="domain" description="IclR-ED" evidence="5">
    <location>
        <begin position="71"/>
        <end position="255"/>
    </location>
</feature>
<dbReference type="RefSeq" id="WP_008415536.1">
    <property type="nucleotide sequence ID" value="NC_014299.1"/>
</dbReference>
<dbReference type="GO" id="GO:0045892">
    <property type="term" value="P:negative regulation of DNA-templated transcription"/>
    <property type="evidence" value="ECO:0007669"/>
    <property type="project" value="TreeGrafter"/>
</dbReference>
<dbReference type="Proteomes" id="UP000000390">
    <property type="component" value="Plasmid 2"/>
</dbReference>
<dbReference type="InterPro" id="IPR036390">
    <property type="entry name" value="WH_DNA-bd_sf"/>
</dbReference>
<dbReference type="Pfam" id="PF09339">
    <property type="entry name" value="HTH_IclR"/>
    <property type="match status" value="1"/>
</dbReference>
<dbReference type="PROSITE" id="PS51078">
    <property type="entry name" value="ICLR_ED"/>
    <property type="match status" value="1"/>
</dbReference>
<dbReference type="Pfam" id="PF01614">
    <property type="entry name" value="IclR_C"/>
    <property type="match status" value="1"/>
</dbReference>
<dbReference type="InterPro" id="IPR036388">
    <property type="entry name" value="WH-like_DNA-bd_sf"/>
</dbReference>